<dbReference type="HOGENOM" id="CLU_2666103_0_0_4"/>
<keyword evidence="1" id="KW-0812">Transmembrane</keyword>
<dbReference type="AlphaFoldDB" id="A4GA54"/>
<keyword evidence="3" id="KW-1185">Reference proteome</keyword>
<dbReference type="OrthoDB" id="8781453at2"/>
<evidence type="ECO:0000256" key="1">
    <source>
        <dbReference type="SAM" id="Phobius"/>
    </source>
</evidence>
<evidence type="ECO:0000313" key="2">
    <source>
        <dbReference type="EMBL" id="CAL63391.1"/>
    </source>
</evidence>
<protein>
    <submittedName>
        <fullName evidence="2">Uncharacterized protein</fullName>
    </submittedName>
</protein>
<dbReference type="KEGG" id="har:HEAR3284"/>
<reference evidence="2 3" key="1">
    <citation type="journal article" date="2007" name="PLoS Genet.">
        <title>A tale of two oxidation states: bacterial colonization of arsenic-rich environments.</title>
        <authorList>
            <person name="Muller D."/>
            <person name="Medigue C."/>
            <person name="Koechler S."/>
            <person name="Barbe V."/>
            <person name="Barakat M."/>
            <person name="Talla E."/>
            <person name="Bonnefoy V."/>
            <person name="Krin E."/>
            <person name="Arsene-Ploetze F."/>
            <person name="Carapito C."/>
            <person name="Chandler M."/>
            <person name="Cournoyer B."/>
            <person name="Cruveiller S."/>
            <person name="Dossat C."/>
            <person name="Duval S."/>
            <person name="Heymann M."/>
            <person name="Leize E."/>
            <person name="Lieutaud A."/>
            <person name="Lievremont D."/>
            <person name="Makita Y."/>
            <person name="Mangenot S."/>
            <person name="Nitschke W."/>
            <person name="Ortet P."/>
            <person name="Perdrial N."/>
            <person name="Schoepp B."/>
            <person name="Siguier N."/>
            <person name="Simeonova D.D."/>
            <person name="Rouy Z."/>
            <person name="Segurens B."/>
            <person name="Turlin E."/>
            <person name="Vallenet D."/>
            <person name="Van Dorsselaer A."/>
            <person name="Weiss S."/>
            <person name="Weissenbach J."/>
            <person name="Lett M.C."/>
            <person name="Danchin A."/>
            <person name="Bertin P.N."/>
        </authorList>
    </citation>
    <scope>NUCLEOTIDE SEQUENCE [LARGE SCALE GENOMIC DNA]</scope>
    <source>
        <strain evidence="3">ULPAs1</strain>
    </source>
</reference>
<dbReference type="EMBL" id="CU207211">
    <property type="protein sequence ID" value="CAL63391.1"/>
    <property type="molecule type" value="Genomic_DNA"/>
</dbReference>
<evidence type="ECO:0000313" key="3">
    <source>
        <dbReference type="Proteomes" id="UP000006697"/>
    </source>
</evidence>
<keyword evidence="1" id="KW-0472">Membrane</keyword>
<name>A4GA54_HERAR</name>
<feature type="transmembrane region" description="Helical" evidence="1">
    <location>
        <begin position="44"/>
        <end position="68"/>
    </location>
</feature>
<sequence>MSLHTAGSFIANLISPLANWISEKIAGRLGESNSALRKAVIHSLAFILLLIPVTLLAVAMVGMAIFSFQMLSASF</sequence>
<organism evidence="2 3">
    <name type="scientific">Herminiimonas arsenicoxydans</name>
    <dbReference type="NCBI Taxonomy" id="204773"/>
    <lineage>
        <taxon>Bacteria</taxon>
        <taxon>Pseudomonadati</taxon>
        <taxon>Pseudomonadota</taxon>
        <taxon>Betaproteobacteria</taxon>
        <taxon>Burkholderiales</taxon>
        <taxon>Oxalobacteraceae</taxon>
        <taxon>Herminiimonas</taxon>
    </lineage>
</organism>
<dbReference type="STRING" id="204773.HEAR3284"/>
<dbReference type="Proteomes" id="UP000006697">
    <property type="component" value="Chromosome"/>
</dbReference>
<gene>
    <name evidence="2" type="ordered locus">HEAR3284</name>
</gene>
<accession>A4GA54</accession>
<proteinExistence type="predicted"/>
<keyword evidence="1" id="KW-1133">Transmembrane helix</keyword>